<keyword evidence="1" id="KW-1133">Transmembrane helix</keyword>
<sequence length="60" mass="6591">MKKIKIVLWGMATLTGVVILIGSYSITDKLLGMPVLLLGTGVLCIYTDWLASKEEHNVDK</sequence>
<dbReference type="AlphaFoldDB" id="A0A0F9EZR6"/>
<dbReference type="EMBL" id="LAZR01032580">
    <property type="protein sequence ID" value="KKL50485.1"/>
    <property type="molecule type" value="Genomic_DNA"/>
</dbReference>
<keyword evidence="1" id="KW-0472">Membrane</keyword>
<name>A0A0F9EZR6_9ZZZZ</name>
<evidence type="ECO:0000313" key="2">
    <source>
        <dbReference type="EMBL" id="KKL50485.1"/>
    </source>
</evidence>
<keyword evidence="1" id="KW-0812">Transmembrane</keyword>
<organism evidence="2">
    <name type="scientific">marine sediment metagenome</name>
    <dbReference type="NCBI Taxonomy" id="412755"/>
    <lineage>
        <taxon>unclassified sequences</taxon>
        <taxon>metagenomes</taxon>
        <taxon>ecological metagenomes</taxon>
    </lineage>
</organism>
<gene>
    <name evidence="2" type="ORF">LCGC14_2305020</name>
</gene>
<reference evidence="2" key="1">
    <citation type="journal article" date="2015" name="Nature">
        <title>Complex archaea that bridge the gap between prokaryotes and eukaryotes.</title>
        <authorList>
            <person name="Spang A."/>
            <person name="Saw J.H."/>
            <person name="Jorgensen S.L."/>
            <person name="Zaremba-Niedzwiedzka K."/>
            <person name="Martijn J."/>
            <person name="Lind A.E."/>
            <person name="van Eijk R."/>
            <person name="Schleper C."/>
            <person name="Guy L."/>
            <person name="Ettema T.J."/>
        </authorList>
    </citation>
    <scope>NUCLEOTIDE SEQUENCE</scope>
</reference>
<accession>A0A0F9EZR6</accession>
<evidence type="ECO:0000256" key="1">
    <source>
        <dbReference type="SAM" id="Phobius"/>
    </source>
</evidence>
<comment type="caution">
    <text evidence="2">The sequence shown here is derived from an EMBL/GenBank/DDBJ whole genome shotgun (WGS) entry which is preliminary data.</text>
</comment>
<feature type="transmembrane region" description="Helical" evidence="1">
    <location>
        <begin position="7"/>
        <end position="26"/>
    </location>
</feature>
<feature type="transmembrane region" description="Helical" evidence="1">
    <location>
        <begin position="32"/>
        <end position="51"/>
    </location>
</feature>
<protein>
    <submittedName>
        <fullName evidence="2">Uncharacterized protein</fullName>
    </submittedName>
</protein>
<proteinExistence type="predicted"/>